<keyword evidence="4 8" id="KW-0378">Hydrolase</keyword>
<keyword evidence="5" id="KW-0190">Covalent protein-DNA linkage</keyword>
<keyword evidence="6" id="KW-0238">DNA-binding</keyword>
<dbReference type="EC" id="3.4.-.-" evidence="8"/>
<keyword evidence="10" id="KW-1185">Reference proteome</keyword>
<keyword evidence="3" id="KW-0227">DNA damage</keyword>
<dbReference type="Gene3D" id="3.90.1680.20">
    <property type="match status" value="2"/>
</dbReference>
<evidence type="ECO:0000256" key="3">
    <source>
        <dbReference type="ARBA" id="ARBA00022763"/>
    </source>
</evidence>
<dbReference type="Pfam" id="PF02586">
    <property type="entry name" value="SRAP"/>
    <property type="match status" value="1"/>
</dbReference>
<dbReference type="EMBL" id="JAQQKX010000001">
    <property type="protein sequence ID" value="MDC7682181.1"/>
    <property type="molecule type" value="Genomic_DNA"/>
</dbReference>
<dbReference type="InterPro" id="IPR003738">
    <property type="entry name" value="SRAP"/>
</dbReference>
<organism evidence="9 10">
    <name type="scientific">Asticcacaulis aquaticus</name>
    <dbReference type="NCBI Taxonomy" id="2984212"/>
    <lineage>
        <taxon>Bacteria</taxon>
        <taxon>Pseudomonadati</taxon>
        <taxon>Pseudomonadota</taxon>
        <taxon>Alphaproteobacteria</taxon>
        <taxon>Caulobacterales</taxon>
        <taxon>Caulobacteraceae</taxon>
        <taxon>Asticcacaulis</taxon>
    </lineage>
</organism>
<evidence type="ECO:0000256" key="4">
    <source>
        <dbReference type="ARBA" id="ARBA00022801"/>
    </source>
</evidence>
<dbReference type="Proteomes" id="UP001214854">
    <property type="component" value="Unassembled WGS sequence"/>
</dbReference>
<evidence type="ECO:0000256" key="6">
    <source>
        <dbReference type="ARBA" id="ARBA00023125"/>
    </source>
</evidence>
<evidence type="ECO:0000256" key="2">
    <source>
        <dbReference type="ARBA" id="ARBA00022670"/>
    </source>
</evidence>
<comment type="caution">
    <text evidence="9">The sequence shown here is derived from an EMBL/GenBank/DDBJ whole genome shotgun (WGS) entry which is preliminary data.</text>
</comment>
<evidence type="ECO:0000256" key="1">
    <source>
        <dbReference type="ARBA" id="ARBA00008136"/>
    </source>
</evidence>
<keyword evidence="2 8" id="KW-0645">Protease</keyword>
<evidence type="ECO:0000256" key="8">
    <source>
        <dbReference type="RuleBase" id="RU364100"/>
    </source>
</evidence>
<accession>A0ABT5HQ43</accession>
<evidence type="ECO:0000313" key="10">
    <source>
        <dbReference type="Proteomes" id="UP001214854"/>
    </source>
</evidence>
<evidence type="ECO:0000256" key="7">
    <source>
        <dbReference type="ARBA" id="ARBA00023239"/>
    </source>
</evidence>
<dbReference type="PANTHER" id="PTHR13604">
    <property type="entry name" value="DC12-RELATED"/>
    <property type="match status" value="1"/>
</dbReference>
<protein>
    <recommendedName>
        <fullName evidence="8">Abasic site processing protein</fullName>
        <ecNumber evidence="8">3.4.-.-</ecNumber>
    </recommendedName>
</protein>
<dbReference type="RefSeq" id="WP_272746684.1">
    <property type="nucleotide sequence ID" value="NZ_JAQQKX010000001.1"/>
</dbReference>
<dbReference type="InterPro" id="IPR036590">
    <property type="entry name" value="SRAP-like"/>
</dbReference>
<keyword evidence="7" id="KW-0456">Lyase</keyword>
<evidence type="ECO:0000256" key="5">
    <source>
        <dbReference type="ARBA" id="ARBA00023124"/>
    </source>
</evidence>
<gene>
    <name evidence="9" type="ORF">PQU92_02770</name>
</gene>
<sequence length="233" mass="25718">MCNLYSQTKAAEGVRAAAKAMIDKTGNLPYLPGIFPDYMAPIVRNGADGRELVMARWGLPSPAFALEGKNADGGVTNVRKTTSSHWRRWLGEANRCLVPFTSFCEPNQADGSKVNTWFAFDDTRPQAFFGGVWVPQWTSVRKVKEGETTNDLFAFLTTDANAEVHAVHPKAMPVILTTDEELDLWLNAPWSEASKLQRPLPDGSLKIVKTGPKKDDVNEDQIAEALPPQAELF</sequence>
<reference evidence="9 10" key="1">
    <citation type="submission" date="2023-01" db="EMBL/GenBank/DDBJ databases">
        <title>Novel species of the genus Asticcacaulis isolated from rivers.</title>
        <authorList>
            <person name="Lu H."/>
        </authorList>
    </citation>
    <scope>NUCLEOTIDE SEQUENCE [LARGE SCALE GENOMIC DNA]</scope>
    <source>
        <strain evidence="9 10">BYS171W</strain>
    </source>
</reference>
<comment type="similarity">
    <text evidence="1 8">Belongs to the SOS response-associated peptidase family.</text>
</comment>
<evidence type="ECO:0000313" key="9">
    <source>
        <dbReference type="EMBL" id="MDC7682181.1"/>
    </source>
</evidence>
<proteinExistence type="inferred from homology"/>
<dbReference type="PANTHER" id="PTHR13604:SF0">
    <property type="entry name" value="ABASIC SITE PROCESSING PROTEIN HMCES"/>
    <property type="match status" value="1"/>
</dbReference>
<dbReference type="SUPFAM" id="SSF143081">
    <property type="entry name" value="BB1717-like"/>
    <property type="match status" value="1"/>
</dbReference>
<name>A0ABT5HQ43_9CAUL</name>